<evidence type="ECO:0000256" key="1">
    <source>
        <dbReference type="SAM" id="MobiDB-lite"/>
    </source>
</evidence>
<name>H0E4J7_9ACTN</name>
<feature type="signal peptide" evidence="2">
    <location>
        <begin position="1"/>
        <end position="17"/>
    </location>
</feature>
<comment type="caution">
    <text evidence="3">The sequence shown here is derived from an EMBL/GenBank/DDBJ whole genome shotgun (WGS) entry which is preliminary data.</text>
</comment>
<feature type="chain" id="PRO_5038848857" description="Lipoprotein" evidence="2">
    <location>
        <begin position="18"/>
        <end position="226"/>
    </location>
</feature>
<evidence type="ECO:0008006" key="5">
    <source>
        <dbReference type="Google" id="ProtNLM"/>
    </source>
</evidence>
<evidence type="ECO:0000256" key="2">
    <source>
        <dbReference type="SAM" id="SignalP"/>
    </source>
</evidence>
<dbReference type="EMBL" id="AGUD01000107">
    <property type="protein sequence ID" value="EHN11403.1"/>
    <property type="molecule type" value="Genomic_DNA"/>
</dbReference>
<keyword evidence="4" id="KW-1185">Reference proteome</keyword>
<organism evidence="3 4">
    <name type="scientific">Patulibacter medicamentivorans</name>
    <dbReference type="NCBI Taxonomy" id="1097667"/>
    <lineage>
        <taxon>Bacteria</taxon>
        <taxon>Bacillati</taxon>
        <taxon>Actinomycetota</taxon>
        <taxon>Thermoleophilia</taxon>
        <taxon>Solirubrobacterales</taxon>
        <taxon>Patulibacteraceae</taxon>
        <taxon>Patulibacter</taxon>
    </lineage>
</organism>
<accession>H0E4J7</accession>
<evidence type="ECO:0000313" key="3">
    <source>
        <dbReference type="EMBL" id="EHN11403.1"/>
    </source>
</evidence>
<dbReference type="PROSITE" id="PS51257">
    <property type="entry name" value="PROKAR_LIPOPROTEIN"/>
    <property type="match status" value="1"/>
</dbReference>
<sequence>MRWRAAALALATASTLAATGCGSGDGEKTTTKTVTTAASTATTTTGTSAATPTTPTTSTTAADGSRVDLGSASFAVPDGWRSSPEGLRRSLAKGFPEGGLRPVAMLVPKSSGDSPAKGLIVVMTLKAPGAGGQADADWSSFKRTVISAIDRGSLSEVEVGRDTDVGGRRALVVDVQQKSRTYLENRQVVTVKGDTAYYLQVTTPAGDDLDGPRAALDGVRSSWQWK</sequence>
<feature type="region of interest" description="Disordered" evidence="1">
    <location>
        <begin position="37"/>
        <end position="65"/>
    </location>
</feature>
<protein>
    <recommendedName>
        <fullName evidence="5">Lipoprotein</fullName>
    </recommendedName>
</protein>
<reference evidence="3 4" key="1">
    <citation type="journal article" date="2013" name="Biodegradation">
        <title>Quantitative proteomic analysis of ibuprofen-degrading Patulibacter sp. strain I11.</title>
        <authorList>
            <person name="Almeida B."/>
            <person name="Kjeldal H."/>
            <person name="Lolas I."/>
            <person name="Knudsen A.D."/>
            <person name="Carvalho G."/>
            <person name="Nielsen K.L."/>
            <person name="Barreto Crespo M.T."/>
            <person name="Stensballe A."/>
            <person name="Nielsen J.L."/>
        </authorList>
    </citation>
    <scope>NUCLEOTIDE SEQUENCE [LARGE SCALE GENOMIC DNA]</scope>
    <source>
        <strain evidence="3 4">I11</strain>
    </source>
</reference>
<feature type="compositionally biased region" description="Low complexity" evidence="1">
    <location>
        <begin position="37"/>
        <end position="62"/>
    </location>
</feature>
<gene>
    <name evidence="3" type="ORF">PAI11_17280</name>
</gene>
<evidence type="ECO:0000313" key="4">
    <source>
        <dbReference type="Proteomes" id="UP000005143"/>
    </source>
</evidence>
<dbReference type="AlphaFoldDB" id="H0E4J7"/>
<keyword evidence="2" id="KW-0732">Signal</keyword>
<proteinExistence type="predicted"/>
<dbReference type="Proteomes" id="UP000005143">
    <property type="component" value="Unassembled WGS sequence"/>
</dbReference>